<dbReference type="PANTHER" id="PTHR30387:SF2">
    <property type="entry name" value="MANNONATE DEHYDRATASE"/>
    <property type="match status" value="1"/>
</dbReference>
<dbReference type="NCBIfam" id="TIGR00695">
    <property type="entry name" value="uxuA"/>
    <property type="match status" value="1"/>
</dbReference>
<dbReference type="Gene3D" id="3.20.20.150">
    <property type="entry name" value="Divalent-metal-dependent TIM barrel enzymes"/>
    <property type="match status" value="2"/>
</dbReference>
<dbReference type="GO" id="GO:0008198">
    <property type="term" value="F:ferrous iron binding"/>
    <property type="evidence" value="ECO:0007669"/>
    <property type="project" value="TreeGrafter"/>
</dbReference>
<evidence type="ECO:0000256" key="7">
    <source>
        <dbReference type="ARBA" id="ARBA00023211"/>
    </source>
</evidence>
<dbReference type="PIRSF" id="PIRSF016049">
    <property type="entry name" value="Man_dehyd"/>
    <property type="match status" value="1"/>
</dbReference>
<dbReference type="EMBL" id="FRAA01000001">
    <property type="protein sequence ID" value="SHJ66214.1"/>
    <property type="molecule type" value="Genomic_DNA"/>
</dbReference>
<comment type="cofactor">
    <cofactor evidence="9">
        <name>Fe(2+)</name>
        <dbReference type="ChEBI" id="CHEBI:29033"/>
    </cofactor>
    <cofactor evidence="9">
        <name>Mn(2+)</name>
        <dbReference type="ChEBI" id="CHEBI:29035"/>
    </cofactor>
</comment>
<evidence type="ECO:0000256" key="1">
    <source>
        <dbReference type="ARBA" id="ARBA00001794"/>
    </source>
</evidence>
<dbReference type="STRING" id="156994.SAMN04488028_101824"/>
<evidence type="ECO:0000256" key="8">
    <source>
        <dbReference type="ARBA" id="ARBA00023239"/>
    </source>
</evidence>
<evidence type="ECO:0000256" key="6">
    <source>
        <dbReference type="ARBA" id="ARBA00023004"/>
    </source>
</evidence>
<comment type="pathway">
    <text evidence="3 9">Carbohydrate metabolism; pentose and glucuronate interconversion.</text>
</comment>
<dbReference type="HAMAP" id="MF_00106">
    <property type="entry name" value="UxuA"/>
    <property type="match status" value="1"/>
</dbReference>
<keyword evidence="8 9" id="KW-0456">Lyase</keyword>
<sequence>MYLMKQTMRWFGPGDPVSLRDIRQAGCSGVVTALHQIPVGEVWTVEAIEERKAIVAAEGMIWTVVESLPVSEAIKTRSEDCALHISHYKTSLENLSRCGIEVVTYNFMPILDWLRTDPFHVRPDGTRTLRFEWTDFVIVDWLLLQRPGAAEEYSVADKEQAQEKFGRMSEDQKKRLFDNMLLGLPGSKEAFTPEGILTALQSYENIDEKQLKENLAHFLRAVIPTAEACGIQMAIHPDDPPYSVLGLPRIVSTEQDLADILSFAPSPANGLCFCTGSLGVRADNDVLGMLTRFSAHIHFVHLRNTARDSEGNFEEGEHLYADTDMVAVVDGLLDIMQRRQVSLPMRPDHGFQMMDDLWKDTYPGYTCIGRMKGLAELRGLELGLAYRKQH</sequence>
<reference evidence="11" key="1">
    <citation type="submission" date="2016-11" db="EMBL/GenBank/DDBJ databases">
        <authorList>
            <person name="Varghese N."/>
            <person name="Submissions S."/>
        </authorList>
    </citation>
    <scope>NUCLEOTIDE SEQUENCE [LARGE SCALE GENOMIC DNA]</scope>
    <source>
        <strain evidence="11">DSM 26134</strain>
    </source>
</reference>
<dbReference type="GO" id="GO:0008927">
    <property type="term" value="F:mannonate dehydratase activity"/>
    <property type="evidence" value="ECO:0007669"/>
    <property type="project" value="UniProtKB-UniRule"/>
</dbReference>
<keyword evidence="7 9" id="KW-0464">Manganese</keyword>
<keyword evidence="6 9" id="KW-0408">Iron</keyword>
<dbReference type="InterPro" id="IPR004628">
    <property type="entry name" value="Man_deHydtase"/>
</dbReference>
<name>A0A1M6L512_REIAG</name>
<protein>
    <recommendedName>
        <fullName evidence="5 9">Mannonate dehydratase</fullName>
        <ecNumber evidence="5 9">4.2.1.8</ecNumber>
    </recommendedName>
    <alternativeName>
        <fullName evidence="9">D-mannonate hydro-lyase</fullName>
    </alternativeName>
</protein>
<gene>
    <name evidence="9" type="primary">uxuA</name>
    <name evidence="10" type="ORF">SAMN04488028_101824</name>
</gene>
<evidence type="ECO:0000313" key="11">
    <source>
        <dbReference type="Proteomes" id="UP000184474"/>
    </source>
</evidence>
<dbReference type="Proteomes" id="UP000184474">
    <property type="component" value="Unassembled WGS sequence"/>
</dbReference>
<dbReference type="GO" id="GO:0042840">
    <property type="term" value="P:D-glucuronate catabolic process"/>
    <property type="evidence" value="ECO:0007669"/>
    <property type="project" value="TreeGrafter"/>
</dbReference>
<evidence type="ECO:0000256" key="3">
    <source>
        <dbReference type="ARBA" id="ARBA00004892"/>
    </source>
</evidence>
<evidence type="ECO:0000313" key="10">
    <source>
        <dbReference type="EMBL" id="SHJ66214.1"/>
    </source>
</evidence>
<evidence type="ECO:0000256" key="2">
    <source>
        <dbReference type="ARBA" id="ARBA00002713"/>
    </source>
</evidence>
<dbReference type="PANTHER" id="PTHR30387">
    <property type="entry name" value="MANNONATE DEHYDRATASE"/>
    <property type="match status" value="1"/>
</dbReference>
<dbReference type="SUPFAM" id="SSF51658">
    <property type="entry name" value="Xylose isomerase-like"/>
    <property type="match status" value="1"/>
</dbReference>
<evidence type="ECO:0000256" key="5">
    <source>
        <dbReference type="ARBA" id="ARBA00012927"/>
    </source>
</evidence>
<evidence type="ECO:0000256" key="4">
    <source>
        <dbReference type="ARBA" id="ARBA00007389"/>
    </source>
</evidence>
<dbReference type="EC" id="4.2.1.8" evidence="5 9"/>
<proteinExistence type="inferred from homology"/>
<dbReference type="UniPathway" id="UPA00246"/>
<keyword evidence="11" id="KW-1185">Reference proteome</keyword>
<comment type="similarity">
    <text evidence="4 9">Belongs to the mannonate dehydratase family.</text>
</comment>
<dbReference type="InterPro" id="IPR036237">
    <property type="entry name" value="Xyl_isomerase-like_sf"/>
</dbReference>
<dbReference type="Pfam" id="PF03786">
    <property type="entry name" value="UxuA"/>
    <property type="match status" value="1"/>
</dbReference>
<dbReference type="GO" id="GO:0030145">
    <property type="term" value="F:manganese ion binding"/>
    <property type="evidence" value="ECO:0007669"/>
    <property type="project" value="TreeGrafter"/>
</dbReference>
<comment type="catalytic activity">
    <reaction evidence="1 9">
        <text>D-mannonate = 2-dehydro-3-deoxy-D-gluconate + H2O</text>
        <dbReference type="Rhea" id="RHEA:20097"/>
        <dbReference type="ChEBI" id="CHEBI:15377"/>
        <dbReference type="ChEBI" id="CHEBI:17767"/>
        <dbReference type="ChEBI" id="CHEBI:57990"/>
        <dbReference type="EC" id="4.2.1.8"/>
    </reaction>
</comment>
<evidence type="ECO:0000256" key="9">
    <source>
        <dbReference type="HAMAP-Rule" id="MF_00106"/>
    </source>
</evidence>
<comment type="function">
    <text evidence="2 9">Catalyzes the dehydration of D-mannonate.</text>
</comment>
<organism evidence="10 11">
    <name type="scientific">Reichenbachiella agariperforans</name>
    <dbReference type="NCBI Taxonomy" id="156994"/>
    <lineage>
        <taxon>Bacteria</taxon>
        <taxon>Pseudomonadati</taxon>
        <taxon>Bacteroidota</taxon>
        <taxon>Cytophagia</taxon>
        <taxon>Cytophagales</taxon>
        <taxon>Reichenbachiellaceae</taxon>
        <taxon>Reichenbachiella</taxon>
    </lineage>
</organism>
<dbReference type="AlphaFoldDB" id="A0A1M6L512"/>
<accession>A0A1M6L512</accession>
<dbReference type="NCBIfam" id="NF003027">
    <property type="entry name" value="PRK03906.1"/>
    <property type="match status" value="1"/>
</dbReference>